<sequence length="241" mass="27290">MGDRGNVYYAPTGETTEWEDILVKKGILAPKTKVPDEEEQQEEEIVDPRENATLDELDELEDDYDDDAELARIRERRIQQMMAQAARNKFGDVQPIAKDEWTKEVTEGSNDYWVIAYLWDDALEECKVMDHVLREVAKKHRDVKFVSIQAQACIENWPARNCPTLFMYHKGSLQNQLLGIRKLNGIEMKVEGGCDIGVDTDEGYVLTWRCVLGCRSGGVLGQGQCLQGGRLIPLVGPVRCA</sequence>
<dbReference type="Pfam" id="PF02114">
    <property type="entry name" value="Phosducin"/>
    <property type="match status" value="1"/>
</dbReference>
<dbReference type="PANTHER" id="PTHR45809">
    <property type="entry name" value="VIRAL IAP-ASSOCIATED FACTOR HOMOLOG"/>
    <property type="match status" value="1"/>
</dbReference>
<dbReference type="SUPFAM" id="SSF52833">
    <property type="entry name" value="Thioredoxin-like"/>
    <property type="match status" value="1"/>
</dbReference>
<dbReference type="AlphaFoldDB" id="A0A9W6X7X8"/>
<comment type="similarity">
    <text evidence="1">Belongs to the phosducin family.</text>
</comment>
<evidence type="ECO:0000256" key="1">
    <source>
        <dbReference type="ARBA" id="ARBA00009686"/>
    </source>
</evidence>
<comment type="caution">
    <text evidence="4">The sequence shown here is derived from an EMBL/GenBank/DDBJ whole genome shotgun (WGS) entry which is preliminary data.</text>
</comment>
<name>A0A9W6X7X8_9STRA</name>
<dbReference type="EMBL" id="BSXT01000731">
    <property type="protein sequence ID" value="GMF33253.1"/>
    <property type="molecule type" value="Genomic_DNA"/>
</dbReference>
<gene>
    <name evidence="4" type="ORF">Pfra01_000818100</name>
</gene>
<evidence type="ECO:0000313" key="5">
    <source>
        <dbReference type="Proteomes" id="UP001165121"/>
    </source>
</evidence>
<keyword evidence="5" id="KW-1185">Reference proteome</keyword>
<evidence type="ECO:0000259" key="3">
    <source>
        <dbReference type="Pfam" id="PF02114"/>
    </source>
</evidence>
<evidence type="ECO:0000313" key="4">
    <source>
        <dbReference type="EMBL" id="GMF33253.1"/>
    </source>
</evidence>
<protein>
    <submittedName>
        <fullName evidence="4">Unnamed protein product</fullName>
    </submittedName>
</protein>
<reference evidence="4" key="1">
    <citation type="submission" date="2023-04" db="EMBL/GenBank/DDBJ databases">
        <title>Phytophthora fragariaefolia NBRC 109709.</title>
        <authorList>
            <person name="Ichikawa N."/>
            <person name="Sato H."/>
            <person name="Tonouchi N."/>
        </authorList>
    </citation>
    <scope>NUCLEOTIDE SEQUENCE</scope>
    <source>
        <strain evidence="4">NBRC 109709</strain>
    </source>
</reference>
<proteinExistence type="inferred from homology"/>
<accession>A0A9W6X7X8</accession>
<feature type="compositionally biased region" description="Acidic residues" evidence="2">
    <location>
        <begin position="36"/>
        <end position="45"/>
    </location>
</feature>
<dbReference type="OrthoDB" id="45518at2759"/>
<organism evidence="4 5">
    <name type="scientific">Phytophthora fragariaefolia</name>
    <dbReference type="NCBI Taxonomy" id="1490495"/>
    <lineage>
        <taxon>Eukaryota</taxon>
        <taxon>Sar</taxon>
        <taxon>Stramenopiles</taxon>
        <taxon>Oomycota</taxon>
        <taxon>Peronosporomycetes</taxon>
        <taxon>Peronosporales</taxon>
        <taxon>Peronosporaceae</taxon>
        <taxon>Phytophthora</taxon>
    </lineage>
</organism>
<dbReference type="Proteomes" id="UP001165121">
    <property type="component" value="Unassembled WGS sequence"/>
</dbReference>
<dbReference type="GO" id="GO:0005737">
    <property type="term" value="C:cytoplasm"/>
    <property type="evidence" value="ECO:0007669"/>
    <property type="project" value="TreeGrafter"/>
</dbReference>
<dbReference type="PANTHER" id="PTHR45809:SF3">
    <property type="entry name" value="VIRAL IAP-ASSOCIATED FACTOR HOMOLOG"/>
    <property type="match status" value="1"/>
</dbReference>
<dbReference type="InterPro" id="IPR024253">
    <property type="entry name" value="Phosducin_thioredoxin-like_dom"/>
</dbReference>
<dbReference type="InterPro" id="IPR036249">
    <property type="entry name" value="Thioredoxin-like_sf"/>
</dbReference>
<feature type="domain" description="Phosducin" evidence="3">
    <location>
        <begin position="22"/>
        <end position="178"/>
    </location>
</feature>
<dbReference type="Gene3D" id="3.40.30.10">
    <property type="entry name" value="Glutaredoxin"/>
    <property type="match status" value="1"/>
</dbReference>
<dbReference type="InterPro" id="IPR051498">
    <property type="entry name" value="Phosducin-like_chap/apop_reg"/>
</dbReference>
<dbReference type="GO" id="GO:0006457">
    <property type="term" value="P:protein folding"/>
    <property type="evidence" value="ECO:0007669"/>
    <property type="project" value="TreeGrafter"/>
</dbReference>
<feature type="region of interest" description="Disordered" evidence="2">
    <location>
        <begin position="31"/>
        <end position="51"/>
    </location>
</feature>
<evidence type="ECO:0000256" key="2">
    <source>
        <dbReference type="SAM" id="MobiDB-lite"/>
    </source>
</evidence>